<accession>A0A6A7Y4F9</accession>
<keyword evidence="3 6" id="KW-0812">Transmembrane</keyword>
<dbReference type="Pfam" id="PF01810">
    <property type="entry name" value="LysE"/>
    <property type="match status" value="1"/>
</dbReference>
<protein>
    <submittedName>
        <fullName evidence="7">LysE family translocator</fullName>
    </submittedName>
</protein>
<dbReference type="PANTHER" id="PTHR30086:SF20">
    <property type="entry name" value="ARGININE EXPORTER PROTEIN ARGO-RELATED"/>
    <property type="match status" value="1"/>
</dbReference>
<feature type="transmembrane region" description="Helical" evidence="6">
    <location>
        <begin position="122"/>
        <end position="146"/>
    </location>
</feature>
<organism evidence="7 8">
    <name type="scientific">Segnochrobactrum spirostomi</name>
    <dbReference type="NCBI Taxonomy" id="2608987"/>
    <lineage>
        <taxon>Bacteria</taxon>
        <taxon>Pseudomonadati</taxon>
        <taxon>Pseudomonadota</taxon>
        <taxon>Alphaproteobacteria</taxon>
        <taxon>Hyphomicrobiales</taxon>
        <taxon>Segnochrobactraceae</taxon>
        <taxon>Segnochrobactrum</taxon>
    </lineage>
</organism>
<feature type="transmembrane region" description="Helical" evidence="6">
    <location>
        <begin position="183"/>
        <end position="201"/>
    </location>
</feature>
<comment type="subcellular location">
    <subcellularLocation>
        <location evidence="1">Cell membrane</location>
        <topology evidence="1">Multi-pass membrane protein</topology>
    </subcellularLocation>
</comment>
<evidence type="ECO:0000256" key="4">
    <source>
        <dbReference type="ARBA" id="ARBA00022989"/>
    </source>
</evidence>
<keyword evidence="8" id="KW-1185">Reference proteome</keyword>
<dbReference type="AlphaFoldDB" id="A0A6A7Y4F9"/>
<comment type="caution">
    <text evidence="7">The sequence shown here is derived from an EMBL/GenBank/DDBJ whole genome shotgun (WGS) entry which is preliminary data.</text>
</comment>
<gene>
    <name evidence="7" type="ORF">F0357_10690</name>
</gene>
<keyword evidence="2" id="KW-1003">Cell membrane</keyword>
<feature type="transmembrane region" description="Helical" evidence="6">
    <location>
        <begin position="158"/>
        <end position="177"/>
    </location>
</feature>
<proteinExistence type="predicted"/>
<name>A0A6A7Y4F9_9HYPH</name>
<keyword evidence="4 6" id="KW-1133">Transmembrane helix</keyword>
<sequence length="206" mass="21200">MNAAILSSAALAGFAYGITPGPGVLAVFGIGADRGRGAGARFLLGHFAGDLVWYTLSLVSIIGVTEIGTRVFQVLGIASGLYLAFLGLQAIRNAGRSGAGAIPADHNPLMHGLAFGLTNPKAYPVAAAMFTALLAGQAASLGWGSLPGLVAAASVGSFLAYGILVFAVGLPVCRRFYRRYEPWIARICGVIFIAFGAKSIADSLRR</sequence>
<dbReference type="PANTHER" id="PTHR30086">
    <property type="entry name" value="ARGININE EXPORTER PROTEIN ARGO"/>
    <property type="match status" value="1"/>
</dbReference>
<dbReference type="EMBL" id="VWNA01000001">
    <property type="protein sequence ID" value="MQT13098.1"/>
    <property type="molecule type" value="Genomic_DNA"/>
</dbReference>
<feature type="transmembrane region" description="Helical" evidence="6">
    <location>
        <begin position="42"/>
        <end position="64"/>
    </location>
</feature>
<keyword evidence="5 6" id="KW-0472">Membrane</keyword>
<evidence type="ECO:0000313" key="7">
    <source>
        <dbReference type="EMBL" id="MQT13098.1"/>
    </source>
</evidence>
<evidence type="ECO:0000256" key="3">
    <source>
        <dbReference type="ARBA" id="ARBA00022692"/>
    </source>
</evidence>
<evidence type="ECO:0000256" key="6">
    <source>
        <dbReference type="SAM" id="Phobius"/>
    </source>
</evidence>
<dbReference type="GO" id="GO:0015171">
    <property type="term" value="F:amino acid transmembrane transporter activity"/>
    <property type="evidence" value="ECO:0007669"/>
    <property type="project" value="TreeGrafter"/>
</dbReference>
<dbReference type="InterPro" id="IPR001123">
    <property type="entry name" value="LeuE-type"/>
</dbReference>
<evidence type="ECO:0000256" key="2">
    <source>
        <dbReference type="ARBA" id="ARBA00022475"/>
    </source>
</evidence>
<dbReference type="GO" id="GO:0005886">
    <property type="term" value="C:plasma membrane"/>
    <property type="evidence" value="ECO:0007669"/>
    <property type="project" value="UniProtKB-SubCell"/>
</dbReference>
<evidence type="ECO:0000256" key="1">
    <source>
        <dbReference type="ARBA" id="ARBA00004651"/>
    </source>
</evidence>
<dbReference type="RefSeq" id="WP_153480937.1">
    <property type="nucleotide sequence ID" value="NZ_VWNA01000001.1"/>
</dbReference>
<evidence type="ECO:0000313" key="8">
    <source>
        <dbReference type="Proteomes" id="UP000332515"/>
    </source>
</evidence>
<dbReference type="Proteomes" id="UP000332515">
    <property type="component" value="Unassembled WGS sequence"/>
</dbReference>
<feature type="transmembrane region" description="Helical" evidence="6">
    <location>
        <begin position="71"/>
        <end position="91"/>
    </location>
</feature>
<evidence type="ECO:0000256" key="5">
    <source>
        <dbReference type="ARBA" id="ARBA00023136"/>
    </source>
</evidence>
<reference evidence="7 8" key="1">
    <citation type="submission" date="2019-09" db="EMBL/GenBank/DDBJ databases">
        <title>Segnochrobactrum spirostomi gen. nov., sp. nov., isolated from the ciliate Spirostomum cf. yagiui and description of a novel family, Segnochrobactraceae fam. nov. within the order Rhizobiales of the class Alphaproteobacteria.</title>
        <authorList>
            <person name="Akter S."/>
            <person name="Shazib S.U.A."/>
            <person name="Shin M.K."/>
        </authorList>
    </citation>
    <scope>NUCLEOTIDE SEQUENCE [LARGE SCALE GENOMIC DNA]</scope>
    <source>
        <strain evidence="7 8">Sp-1</strain>
    </source>
</reference>